<dbReference type="SUPFAM" id="SSF50729">
    <property type="entry name" value="PH domain-like"/>
    <property type="match status" value="1"/>
</dbReference>
<accession>A0A7J7GAJ3</accession>
<dbReference type="CDD" id="cd00177">
    <property type="entry name" value="START"/>
    <property type="match status" value="1"/>
</dbReference>
<dbReference type="SMART" id="SM00234">
    <property type="entry name" value="START"/>
    <property type="match status" value="1"/>
</dbReference>
<proteinExistence type="predicted"/>
<dbReference type="PANTHER" id="PTHR12136">
    <property type="entry name" value="ENHANCED DISEASE RESISTANCE-RELATED"/>
    <property type="match status" value="1"/>
</dbReference>
<dbReference type="Gene3D" id="2.30.29.30">
    <property type="entry name" value="Pleckstrin-homology domain (PH domain)/Phosphotyrosine-binding domain (PTB)"/>
    <property type="match status" value="1"/>
</dbReference>
<dbReference type="InterPro" id="IPR023393">
    <property type="entry name" value="START-like_dom_sf"/>
</dbReference>
<dbReference type="Gene3D" id="3.30.530.20">
    <property type="match status" value="1"/>
</dbReference>
<name>A0A7J7GAJ3_CAMSI</name>
<evidence type="ECO:0000259" key="4">
    <source>
        <dbReference type="PROSITE" id="PS50848"/>
    </source>
</evidence>
<dbReference type="SMART" id="SM00233">
    <property type="entry name" value="PH"/>
    <property type="match status" value="1"/>
</dbReference>
<evidence type="ECO:0000256" key="1">
    <source>
        <dbReference type="ARBA" id="ARBA00004240"/>
    </source>
</evidence>
<evidence type="ECO:0000259" key="3">
    <source>
        <dbReference type="PROSITE" id="PS50003"/>
    </source>
</evidence>
<dbReference type="InterPro" id="IPR045096">
    <property type="entry name" value="EDR2-like"/>
</dbReference>
<dbReference type="PROSITE" id="PS50848">
    <property type="entry name" value="START"/>
    <property type="match status" value="1"/>
</dbReference>
<evidence type="ECO:0008006" key="7">
    <source>
        <dbReference type="Google" id="ProtNLM"/>
    </source>
</evidence>
<feature type="domain" description="START" evidence="4">
    <location>
        <begin position="197"/>
        <end position="354"/>
    </location>
</feature>
<keyword evidence="2" id="KW-0256">Endoplasmic reticulum</keyword>
<dbReference type="Pfam" id="PF00169">
    <property type="entry name" value="PH"/>
    <property type="match status" value="1"/>
</dbReference>
<organism evidence="5 6">
    <name type="scientific">Camellia sinensis</name>
    <name type="common">Tea plant</name>
    <name type="synonym">Thea sinensis</name>
    <dbReference type="NCBI Taxonomy" id="4442"/>
    <lineage>
        <taxon>Eukaryota</taxon>
        <taxon>Viridiplantae</taxon>
        <taxon>Streptophyta</taxon>
        <taxon>Embryophyta</taxon>
        <taxon>Tracheophyta</taxon>
        <taxon>Spermatophyta</taxon>
        <taxon>Magnoliopsida</taxon>
        <taxon>eudicotyledons</taxon>
        <taxon>Gunneridae</taxon>
        <taxon>Pentapetalae</taxon>
        <taxon>asterids</taxon>
        <taxon>Ericales</taxon>
        <taxon>Theaceae</taxon>
        <taxon>Camellia</taxon>
    </lineage>
</organism>
<dbReference type="Proteomes" id="UP000593564">
    <property type="component" value="Unassembled WGS sequence"/>
</dbReference>
<evidence type="ECO:0000313" key="5">
    <source>
        <dbReference type="EMBL" id="KAF5937759.1"/>
    </source>
</evidence>
<dbReference type="SUPFAM" id="SSF55961">
    <property type="entry name" value="Bet v1-like"/>
    <property type="match status" value="1"/>
</dbReference>
<dbReference type="InterPro" id="IPR009769">
    <property type="entry name" value="EDR2_C"/>
</dbReference>
<keyword evidence="6" id="KW-1185">Reference proteome</keyword>
<feature type="domain" description="PH" evidence="3">
    <location>
        <begin position="7"/>
        <end position="115"/>
    </location>
</feature>
<evidence type="ECO:0000256" key="2">
    <source>
        <dbReference type="ARBA" id="ARBA00022824"/>
    </source>
</evidence>
<dbReference type="AlphaFoldDB" id="A0A7J7GAJ3"/>
<dbReference type="Pfam" id="PF07059">
    <property type="entry name" value="EDR2_C"/>
    <property type="match status" value="1"/>
</dbReference>
<dbReference type="FunFam" id="3.30.530.20:FF:000068">
    <property type="entry name" value="Pleckstrin homology (PH) and lipid-binding START domains-containing protein"/>
    <property type="match status" value="1"/>
</dbReference>
<dbReference type="GO" id="GO:0005783">
    <property type="term" value="C:endoplasmic reticulum"/>
    <property type="evidence" value="ECO:0007669"/>
    <property type="project" value="UniProtKB-SubCell"/>
</dbReference>
<dbReference type="CDD" id="cd00821">
    <property type="entry name" value="PH"/>
    <property type="match status" value="1"/>
</dbReference>
<sequence>MGISQNEGRMEGWLYLIRSNRFGLQYSRKRYFVLQGHHLRSFKSVPASKNEDPIRSAIIDSCIRVTDNGRESIQRKVFFIFTLYNTSNHNDQLKLGASSPEEAAQWIHNFQEAALKVSSACLLIWSRIAMLKRLTNDYVHMQANQNPVDVGCPRSDWQSLRLKHSNRAHHTNSIDWTICSYIHTDPMSSDVIAPSPWTIFGCQNGLRLFKEAKDREYHGKWDDHPAIMAVGVVDGTSEAIFKTLMSLGPSRSEWDFCFYKGSVIEHIDGHTDIVHKLLNIDWLPWGMKRRDLLLQRYWRREDDGTYVILYHSVSHKNCPPQKSYVRACLKSGGYVVSPMNQGKQSVVKNMIAIDWKFWKSYLQTSSARSITIRMLGRVAALRELFRAKVGDFPSLDLSSGELTREIKLPSSVEDIKVEVQTRAEIGKTKEVMEEEEQVITASEYASLVGLDDAADEFFDVSEPLDYDQSENDWCSDFGAETYSQIKSKGTLMQMVAADWLRSDKREDDLGDRPGSIVQKFAAKGGPEFFFIVNIQSRMKIYYRKFTMNQVPGSTTYSLALYYMMNTPVQNIPLLESFIRGDDAYRNSRFKLIPYISKGSWIVKQSVGKKACLVGQALEINYFHGKNYLELGINIGSSTVARGVVSLVIGYLNNLVIEMAFLIQANTHDELPEHLLGTCRLNHLDVSKAVSVKP</sequence>
<dbReference type="InterPro" id="IPR011993">
    <property type="entry name" value="PH-like_dom_sf"/>
</dbReference>
<evidence type="ECO:0000313" key="6">
    <source>
        <dbReference type="Proteomes" id="UP000593564"/>
    </source>
</evidence>
<comment type="caution">
    <text evidence="5">The sequence shown here is derived from an EMBL/GenBank/DDBJ whole genome shotgun (WGS) entry which is preliminary data.</text>
</comment>
<dbReference type="InterPro" id="IPR002913">
    <property type="entry name" value="START_lipid-bd_dom"/>
</dbReference>
<dbReference type="EMBL" id="JACBKZ010000012">
    <property type="protein sequence ID" value="KAF5937759.1"/>
    <property type="molecule type" value="Genomic_DNA"/>
</dbReference>
<dbReference type="PANTHER" id="PTHR12136:SF41">
    <property type="entry name" value="PLECKSTRIN HOMOLOGY (PH) AND LIPID-BINDING START DOMAINS-CONTAINING PROTEIN"/>
    <property type="match status" value="1"/>
</dbReference>
<dbReference type="Pfam" id="PF01852">
    <property type="entry name" value="START"/>
    <property type="match status" value="1"/>
</dbReference>
<dbReference type="PROSITE" id="PS50003">
    <property type="entry name" value="PH_DOMAIN"/>
    <property type="match status" value="1"/>
</dbReference>
<reference evidence="6" key="1">
    <citation type="journal article" date="2020" name="Nat. Commun.">
        <title>Genome assembly of wild tea tree DASZ reveals pedigree and selection history of tea varieties.</title>
        <authorList>
            <person name="Zhang W."/>
            <person name="Zhang Y."/>
            <person name="Qiu H."/>
            <person name="Guo Y."/>
            <person name="Wan H."/>
            <person name="Zhang X."/>
            <person name="Scossa F."/>
            <person name="Alseekh S."/>
            <person name="Zhang Q."/>
            <person name="Wang P."/>
            <person name="Xu L."/>
            <person name="Schmidt M.H."/>
            <person name="Jia X."/>
            <person name="Li D."/>
            <person name="Zhu A."/>
            <person name="Guo F."/>
            <person name="Chen W."/>
            <person name="Ni D."/>
            <person name="Usadel B."/>
            <person name="Fernie A.R."/>
            <person name="Wen W."/>
        </authorList>
    </citation>
    <scope>NUCLEOTIDE SEQUENCE [LARGE SCALE GENOMIC DNA]</scope>
    <source>
        <strain evidence="6">cv. G240</strain>
    </source>
</reference>
<dbReference type="InterPro" id="IPR001849">
    <property type="entry name" value="PH_domain"/>
</dbReference>
<reference evidence="5 6" key="2">
    <citation type="submission" date="2020-07" db="EMBL/GenBank/DDBJ databases">
        <title>Genome assembly of wild tea tree DASZ reveals pedigree and selection history of tea varieties.</title>
        <authorList>
            <person name="Zhang W."/>
        </authorList>
    </citation>
    <scope>NUCLEOTIDE SEQUENCE [LARGE SCALE GENOMIC DNA]</scope>
    <source>
        <strain evidence="6">cv. G240</strain>
        <tissue evidence="5">Leaf</tissue>
    </source>
</reference>
<gene>
    <name evidence="5" type="ORF">HYC85_025265</name>
</gene>
<comment type="subcellular location">
    <subcellularLocation>
        <location evidence="1">Endoplasmic reticulum</location>
    </subcellularLocation>
</comment>
<protein>
    <recommendedName>
        <fullName evidence="7">START domain-containing protein</fullName>
    </recommendedName>
</protein>
<dbReference type="GO" id="GO:0008289">
    <property type="term" value="F:lipid binding"/>
    <property type="evidence" value="ECO:0007669"/>
    <property type="project" value="InterPro"/>
</dbReference>